<reference evidence="1 2" key="1">
    <citation type="submission" date="2016-10" db="EMBL/GenBank/DDBJ databases">
        <title>Description of Gloeomargarita lithophora gen. nov., sp. nov., a thylakoid-bearing basal-branching cyanobacterium with intracellular carbonates, and proposal for Gloeomargaritales ord. nov.</title>
        <authorList>
            <person name="Moreira D."/>
            <person name="Tavera R."/>
            <person name="Benzerara K."/>
            <person name="Skouri-Panet F."/>
            <person name="Couradeau E."/>
            <person name="Gerard E."/>
            <person name="Loussert C."/>
            <person name="Novelo E."/>
            <person name="Zivanovic Y."/>
            <person name="Lopez-Garcia P."/>
        </authorList>
    </citation>
    <scope>NUCLEOTIDE SEQUENCE [LARGE SCALE GENOMIC DNA]</scope>
    <source>
        <strain evidence="1 2">D10</strain>
    </source>
</reference>
<dbReference type="Proteomes" id="UP000180235">
    <property type="component" value="Chromosome"/>
</dbReference>
<dbReference type="STRING" id="1188229.GlitD10_2022"/>
<dbReference type="SUPFAM" id="SSF52540">
    <property type="entry name" value="P-loop containing nucleoside triphosphate hydrolases"/>
    <property type="match status" value="1"/>
</dbReference>
<keyword evidence="2" id="KW-1185">Reference proteome</keyword>
<sequence length="409" mass="46915">MNLDMATQIIESLRAGIPTRASTRNLQSMRNRLHEKFNDDLSQLSEGRGIPKGRLIWGKYGQGKTHELTCLEHLALDQGFAVSRITLNRQLSGQRLDHLYSKLATSIRTPQSRLLGIRHILDKKSSADLPNTLLQNLERYTHPLLAVILEIYFRTSGEEQELLYGALLGAQIPMAEIRKIYKRAIGRSFPPIPGSFVRSKHSHAYFEMMADILTWCEYQGWVILIDEIELIARLAKLGRMQAYHHLYWLLNWSGTQTLPIYVVGAVAEPLMDLWRNPQGRDRLTDKTRMCELAKERNNSYSEQAMLNFFAYGQDQQLCPFIEQTDRNQLKQLLAEIKEIHGISYGWQPEVDIDRVIAAIGNDPIRTHIRGLLETLDMVYLGDKDFVPRTATLTELSTQEDESYFGGEEV</sequence>
<proteinExistence type="predicted"/>
<accession>A0A1J0AEI3</accession>
<dbReference type="RefSeq" id="WP_071454799.1">
    <property type="nucleotide sequence ID" value="NZ_CP017675.1"/>
</dbReference>
<dbReference type="AlphaFoldDB" id="A0A1J0AEI3"/>
<protein>
    <recommendedName>
        <fullName evidence="3">ATP-binding protein</fullName>
    </recommendedName>
</protein>
<evidence type="ECO:0000313" key="1">
    <source>
        <dbReference type="EMBL" id="APB34348.1"/>
    </source>
</evidence>
<name>A0A1J0AEI3_9CYAN</name>
<dbReference type="KEGG" id="glt:GlitD10_2022"/>
<dbReference type="InterPro" id="IPR027417">
    <property type="entry name" value="P-loop_NTPase"/>
</dbReference>
<gene>
    <name evidence="1" type="ORF">GlitD10_2022</name>
</gene>
<evidence type="ECO:0000313" key="2">
    <source>
        <dbReference type="Proteomes" id="UP000180235"/>
    </source>
</evidence>
<dbReference type="InterPro" id="IPR021228">
    <property type="entry name" value="BrxD"/>
</dbReference>
<dbReference type="OrthoDB" id="9772976at2"/>
<evidence type="ECO:0008006" key="3">
    <source>
        <dbReference type="Google" id="ProtNLM"/>
    </source>
</evidence>
<dbReference type="EMBL" id="CP017675">
    <property type="protein sequence ID" value="APB34348.1"/>
    <property type="molecule type" value="Genomic_DNA"/>
</dbReference>
<dbReference type="Pfam" id="PF10923">
    <property type="entry name" value="BrxC_BrxD"/>
    <property type="match status" value="1"/>
</dbReference>
<organism evidence="1 2">
    <name type="scientific">Gloeomargarita lithophora Alchichica-D10</name>
    <dbReference type="NCBI Taxonomy" id="1188229"/>
    <lineage>
        <taxon>Bacteria</taxon>
        <taxon>Bacillati</taxon>
        <taxon>Cyanobacteriota</taxon>
        <taxon>Cyanophyceae</taxon>
        <taxon>Gloeomargaritales</taxon>
        <taxon>Gloeomargaritaceae</taxon>
        <taxon>Gloeomargarita</taxon>
    </lineage>
</organism>